<accession>A0A7I7T3L8</accession>
<dbReference type="KEGG" id="mhev:MHEL_19110"/>
<dbReference type="Gene3D" id="3.40.50.1820">
    <property type="entry name" value="alpha/beta hydrolase"/>
    <property type="match status" value="1"/>
</dbReference>
<dbReference type="Proteomes" id="UP000467148">
    <property type="component" value="Chromosome"/>
</dbReference>
<dbReference type="InterPro" id="IPR050300">
    <property type="entry name" value="GDXG_lipolytic_enzyme"/>
</dbReference>
<dbReference type="Pfam" id="PF07859">
    <property type="entry name" value="Abhydrolase_3"/>
    <property type="match status" value="1"/>
</dbReference>
<organism evidence="3 4">
    <name type="scientific">Mycolicibacterium helvum</name>
    <dbReference type="NCBI Taxonomy" id="1534349"/>
    <lineage>
        <taxon>Bacteria</taxon>
        <taxon>Bacillati</taxon>
        <taxon>Actinomycetota</taxon>
        <taxon>Actinomycetes</taxon>
        <taxon>Mycobacteriales</taxon>
        <taxon>Mycobacteriaceae</taxon>
        <taxon>Mycolicibacterium</taxon>
    </lineage>
</organism>
<dbReference type="EMBL" id="AP022596">
    <property type="protein sequence ID" value="BBY63668.1"/>
    <property type="molecule type" value="Genomic_DNA"/>
</dbReference>
<evidence type="ECO:0000313" key="4">
    <source>
        <dbReference type="Proteomes" id="UP000467148"/>
    </source>
</evidence>
<evidence type="ECO:0000259" key="2">
    <source>
        <dbReference type="Pfam" id="PF07859"/>
    </source>
</evidence>
<sequence>MATTDIHPELRKAARFTPRGLISARTLPVIRRLTGLQRPNNEGVEVLTLESGIGVRLYRPAGAATTTPALLWIHGGGYVIGTAAQDDRLCRRFVEELGITVAAVDYRLAPEHPYPAPLEDCYTALQWLAGLPAVDQDRVAIGGASAGGGLCAALALLARDRDGVKPVFQLLVYPMIDDRSVGSHLYDPGHRLWNAASNRFGWQAYLGGADPEVAAPARRTDLASLPPAWLGVGTLDLFHDEDLDYAERLRAAGVPCQIHVVPGAFHGFDGIVAKADISNAFFYSQCDILRLSFGG</sequence>
<evidence type="ECO:0000313" key="3">
    <source>
        <dbReference type="EMBL" id="BBY63668.1"/>
    </source>
</evidence>
<reference evidence="3 4" key="1">
    <citation type="journal article" date="2019" name="Emerg. Microbes Infect.">
        <title>Comprehensive subspecies identification of 175 nontuberculous mycobacteria species based on 7547 genomic profiles.</title>
        <authorList>
            <person name="Matsumoto Y."/>
            <person name="Kinjo T."/>
            <person name="Motooka D."/>
            <person name="Nabeya D."/>
            <person name="Jung N."/>
            <person name="Uechi K."/>
            <person name="Horii T."/>
            <person name="Iida T."/>
            <person name="Fujita J."/>
            <person name="Nakamura S."/>
        </authorList>
    </citation>
    <scope>NUCLEOTIDE SEQUENCE [LARGE SCALE GENOMIC DNA]</scope>
    <source>
        <strain evidence="3 4">JCM 30396</strain>
    </source>
</reference>
<feature type="domain" description="Alpha/beta hydrolase fold-3" evidence="2">
    <location>
        <begin position="70"/>
        <end position="268"/>
    </location>
</feature>
<gene>
    <name evidence="3" type="primary">lipW</name>
    <name evidence="3" type="ORF">MHEL_19110</name>
</gene>
<dbReference type="PANTHER" id="PTHR48081:SF8">
    <property type="entry name" value="ALPHA_BETA HYDROLASE FOLD-3 DOMAIN-CONTAINING PROTEIN-RELATED"/>
    <property type="match status" value="1"/>
</dbReference>
<dbReference type="RefSeq" id="WP_163747299.1">
    <property type="nucleotide sequence ID" value="NZ_AP022596.1"/>
</dbReference>
<protein>
    <submittedName>
        <fullName evidence="3">Esterase</fullName>
    </submittedName>
</protein>
<evidence type="ECO:0000256" key="1">
    <source>
        <dbReference type="ARBA" id="ARBA00022801"/>
    </source>
</evidence>
<proteinExistence type="predicted"/>
<dbReference type="SUPFAM" id="SSF53474">
    <property type="entry name" value="alpha/beta-Hydrolases"/>
    <property type="match status" value="1"/>
</dbReference>
<dbReference type="InterPro" id="IPR029058">
    <property type="entry name" value="AB_hydrolase_fold"/>
</dbReference>
<dbReference type="InterPro" id="IPR013094">
    <property type="entry name" value="AB_hydrolase_3"/>
</dbReference>
<keyword evidence="4" id="KW-1185">Reference proteome</keyword>
<dbReference type="GO" id="GO:0016787">
    <property type="term" value="F:hydrolase activity"/>
    <property type="evidence" value="ECO:0007669"/>
    <property type="project" value="UniProtKB-KW"/>
</dbReference>
<dbReference type="AlphaFoldDB" id="A0A7I7T3L8"/>
<name>A0A7I7T3L8_9MYCO</name>
<dbReference type="PANTHER" id="PTHR48081">
    <property type="entry name" value="AB HYDROLASE SUPERFAMILY PROTEIN C4A8.06C"/>
    <property type="match status" value="1"/>
</dbReference>
<keyword evidence="1" id="KW-0378">Hydrolase</keyword>